<organism evidence="2 3">
    <name type="scientific">Oryctes borbonicus</name>
    <dbReference type="NCBI Taxonomy" id="1629725"/>
    <lineage>
        <taxon>Eukaryota</taxon>
        <taxon>Metazoa</taxon>
        <taxon>Ecdysozoa</taxon>
        <taxon>Arthropoda</taxon>
        <taxon>Hexapoda</taxon>
        <taxon>Insecta</taxon>
        <taxon>Pterygota</taxon>
        <taxon>Neoptera</taxon>
        <taxon>Endopterygota</taxon>
        <taxon>Coleoptera</taxon>
        <taxon>Polyphaga</taxon>
        <taxon>Scarabaeiformia</taxon>
        <taxon>Scarabaeidae</taxon>
        <taxon>Dynastinae</taxon>
        <taxon>Oryctes</taxon>
    </lineage>
</organism>
<dbReference type="PANTHER" id="PTHR31518">
    <property type="entry name" value="ARGININE/SERINE-RICH PROTEIN PNISR"/>
    <property type="match status" value="1"/>
</dbReference>
<evidence type="ECO:0000256" key="1">
    <source>
        <dbReference type="SAM" id="MobiDB-lite"/>
    </source>
</evidence>
<reference evidence="2 3" key="1">
    <citation type="submission" date="2015-09" db="EMBL/GenBank/DDBJ databases">
        <title>Draft genome of the scarab beetle Oryctes borbonicus.</title>
        <authorList>
            <person name="Meyer J.M."/>
            <person name="Markov G.V."/>
            <person name="Baskaran P."/>
            <person name="Herrmann M."/>
            <person name="Sommer R.J."/>
            <person name="Roedelsperger C."/>
        </authorList>
    </citation>
    <scope>NUCLEOTIDE SEQUENCE [LARGE SCALE GENOMIC DNA]</scope>
    <source>
        <strain evidence="2">OB123</strain>
        <tissue evidence="2">Whole animal</tissue>
    </source>
</reference>
<sequence>MYAGSDSTDAQNYTQWALNPSFQKMSNEQVDWAALAQQWIIMKEAGPPVPEQITNPPPSVAAKLKKDASNEGGEAPMEVENESEDAPAQWNESTGSGDSWHWNQQQWGWNNSWSAPPGVPPPSTTTKQPLLPTPPAFNQ</sequence>
<feature type="compositionally biased region" description="Low complexity" evidence="1">
    <location>
        <begin position="99"/>
        <end position="114"/>
    </location>
</feature>
<dbReference type="AlphaFoldDB" id="A0A0T6AUI6"/>
<comment type="caution">
    <text evidence="2">The sequence shown here is derived from an EMBL/GenBank/DDBJ whole genome shotgun (WGS) entry which is preliminary data.</text>
</comment>
<accession>A0A0T6AUI6</accession>
<dbReference type="InterPro" id="IPR031937">
    <property type="entry name" value="PNISR"/>
</dbReference>
<feature type="compositionally biased region" description="Pro residues" evidence="1">
    <location>
        <begin position="47"/>
        <end position="59"/>
    </location>
</feature>
<dbReference type="EMBL" id="LJIG01022785">
    <property type="protein sequence ID" value="KRT78730.1"/>
    <property type="molecule type" value="Genomic_DNA"/>
</dbReference>
<evidence type="ECO:0000313" key="3">
    <source>
        <dbReference type="Proteomes" id="UP000051574"/>
    </source>
</evidence>
<keyword evidence="3" id="KW-1185">Reference proteome</keyword>
<dbReference type="Proteomes" id="UP000051574">
    <property type="component" value="Unassembled WGS sequence"/>
</dbReference>
<protein>
    <submittedName>
        <fullName evidence="2">Uncharacterized protein</fullName>
    </submittedName>
</protein>
<proteinExistence type="predicted"/>
<name>A0A0T6AUI6_9SCAR</name>
<feature type="region of interest" description="Disordered" evidence="1">
    <location>
        <begin position="47"/>
        <end position="139"/>
    </location>
</feature>
<gene>
    <name evidence="2" type="ORF">AMK59_8317</name>
</gene>
<dbReference type="OrthoDB" id="10065820at2759"/>
<evidence type="ECO:0000313" key="2">
    <source>
        <dbReference type="EMBL" id="KRT78730.1"/>
    </source>
</evidence>
<feature type="non-terminal residue" evidence="2">
    <location>
        <position position="139"/>
    </location>
</feature>